<protein>
    <submittedName>
        <fullName evidence="8">Glycosyl hydrolase</fullName>
    </submittedName>
</protein>
<dbReference type="GeneID" id="98148166"/>
<proteinExistence type="inferred from homology"/>
<dbReference type="GO" id="GO:0016787">
    <property type="term" value="F:hydrolase activity"/>
    <property type="evidence" value="ECO:0007669"/>
    <property type="project" value="UniProtKB-KW"/>
</dbReference>
<keyword evidence="3 5" id="KW-0378">Hydrolase</keyword>
<evidence type="ECO:0000256" key="3">
    <source>
        <dbReference type="ARBA" id="ARBA00022801"/>
    </source>
</evidence>
<dbReference type="CDD" id="cd04081">
    <property type="entry name" value="CBM35_galactosidase-like"/>
    <property type="match status" value="1"/>
</dbReference>
<dbReference type="PANTHER" id="PTHR22925">
    <property type="entry name" value="GLYCOSYL HYDROLASE 43 FAMILY MEMBER"/>
    <property type="match status" value="1"/>
</dbReference>
<reference evidence="8 9" key="1">
    <citation type="submission" date="2024-07" db="EMBL/GenBank/DDBJ databases">
        <title>Section-level genome sequencing and comparative genomics of Aspergillus sections Usti and Cavernicolus.</title>
        <authorList>
            <consortium name="Lawrence Berkeley National Laboratory"/>
            <person name="Nybo J.L."/>
            <person name="Vesth T.C."/>
            <person name="Theobald S."/>
            <person name="Frisvad J.C."/>
            <person name="Larsen T.O."/>
            <person name="Kjaerboelling I."/>
            <person name="Rothschild-Mancinelli K."/>
            <person name="Lyhne E.K."/>
            <person name="Kogle M.E."/>
            <person name="Barry K."/>
            <person name="Clum A."/>
            <person name="Na H."/>
            <person name="Ledsgaard L."/>
            <person name="Lin J."/>
            <person name="Lipzen A."/>
            <person name="Kuo A."/>
            <person name="Riley R."/>
            <person name="Mondo S."/>
            <person name="Labutti K."/>
            <person name="Haridas S."/>
            <person name="Pangalinan J."/>
            <person name="Salamov A.A."/>
            <person name="Simmons B.A."/>
            <person name="Magnuson J.K."/>
            <person name="Chen J."/>
            <person name="Drula E."/>
            <person name="Henrissat B."/>
            <person name="Wiebenga A."/>
            <person name="Lubbers R.J."/>
            <person name="Gomes A.C."/>
            <person name="Macurrencykelacurrency M.R."/>
            <person name="Stajich J."/>
            <person name="Grigoriev I.V."/>
            <person name="Mortensen U.H."/>
            <person name="De Vries R.P."/>
            <person name="Baker S.E."/>
            <person name="Andersen M.R."/>
        </authorList>
    </citation>
    <scope>NUCLEOTIDE SEQUENCE [LARGE SCALE GENOMIC DNA]</scope>
    <source>
        <strain evidence="8 9">CBS 449.75</strain>
    </source>
</reference>
<feature type="chain" id="PRO_5045557808" evidence="6">
    <location>
        <begin position="24"/>
        <end position="455"/>
    </location>
</feature>
<keyword evidence="4 5" id="KW-0326">Glycosidase</keyword>
<sequence length="455" mass="49216">MSSMMHPLHCGFGALLLAGCARAALEIVPGATWTAVNTGEHIQAHGFGIIEEDGTYYMIGEEKTDGSLFQAVNCYSSSNLVEWTFEGQLLTRTEEEGDLGPNRIVERPKVIKNDQTGTYVMWLHIDDPDYADARTGVATGDTVCGEYEYHESFRPLDRQSRDIGLFKDDDGSGYLLTEDREYGTRIMKLTDDYLGVDSETFGWEYFAESPALVKRGDTYFLFGSQLTGWAPNDNIYTSATSLSGPWSEWTEFAPVGSVTYRSQVNYVLPLGTDNAIYMGDRWQETNLAASTYIWLPLNFNGAAVTLDWYDSWSVDLDAGTWGSGLPVSQLEGEAAELNGDATVVDCSRCSGEQAAGYIGGDEGANGSAIFSVDVENAGPVTLVVKYANGDTAQRFAAVSVNGEAQTVAFLSTAHLDEAGSSVVHVSLEAGANVVEISGVNNGWGPDVDLLVVPEI</sequence>
<evidence type="ECO:0000256" key="1">
    <source>
        <dbReference type="ARBA" id="ARBA00009865"/>
    </source>
</evidence>
<dbReference type="InterPro" id="IPR023296">
    <property type="entry name" value="Glyco_hydro_beta-prop_sf"/>
</dbReference>
<evidence type="ECO:0000256" key="5">
    <source>
        <dbReference type="RuleBase" id="RU361187"/>
    </source>
</evidence>
<keyword evidence="2 6" id="KW-0732">Signal</keyword>
<name>A0ABR4LQ34_9EURO</name>
<dbReference type="PANTHER" id="PTHR22925:SF3">
    <property type="entry name" value="GLYCOSYL HYDROLASE FAMILY PROTEIN 43"/>
    <property type="match status" value="1"/>
</dbReference>
<organism evidence="8 9">
    <name type="scientific">Aspergillus lucknowensis</name>
    <dbReference type="NCBI Taxonomy" id="176173"/>
    <lineage>
        <taxon>Eukaryota</taxon>
        <taxon>Fungi</taxon>
        <taxon>Dikarya</taxon>
        <taxon>Ascomycota</taxon>
        <taxon>Pezizomycotina</taxon>
        <taxon>Eurotiomycetes</taxon>
        <taxon>Eurotiomycetidae</taxon>
        <taxon>Eurotiales</taxon>
        <taxon>Aspergillaceae</taxon>
        <taxon>Aspergillus</taxon>
        <taxon>Aspergillus subgen. Nidulantes</taxon>
    </lineage>
</organism>
<evidence type="ECO:0000256" key="4">
    <source>
        <dbReference type="ARBA" id="ARBA00023295"/>
    </source>
</evidence>
<dbReference type="PROSITE" id="PS51175">
    <property type="entry name" value="CBM6"/>
    <property type="match status" value="1"/>
</dbReference>
<evidence type="ECO:0000313" key="9">
    <source>
        <dbReference type="Proteomes" id="UP001610432"/>
    </source>
</evidence>
<dbReference type="CDD" id="cd18821">
    <property type="entry name" value="GH43_Pc3Gal43A-like"/>
    <property type="match status" value="1"/>
</dbReference>
<dbReference type="Gene3D" id="2.115.10.20">
    <property type="entry name" value="Glycosyl hydrolase domain, family 43"/>
    <property type="match status" value="1"/>
</dbReference>
<dbReference type="Gene3D" id="2.60.120.260">
    <property type="entry name" value="Galactose-binding domain-like"/>
    <property type="match status" value="1"/>
</dbReference>
<dbReference type="RefSeq" id="XP_070885612.1">
    <property type="nucleotide sequence ID" value="XM_071033094.1"/>
</dbReference>
<dbReference type="SUPFAM" id="SSF75005">
    <property type="entry name" value="Arabinanase/levansucrase/invertase"/>
    <property type="match status" value="1"/>
</dbReference>
<dbReference type="InterPro" id="IPR005084">
    <property type="entry name" value="CBM6"/>
</dbReference>
<feature type="signal peptide" evidence="6">
    <location>
        <begin position="1"/>
        <end position="23"/>
    </location>
</feature>
<dbReference type="Proteomes" id="UP001610432">
    <property type="component" value="Unassembled WGS sequence"/>
</dbReference>
<dbReference type="EMBL" id="JBFXLQ010000024">
    <property type="protein sequence ID" value="KAL2866633.1"/>
    <property type="molecule type" value="Genomic_DNA"/>
</dbReference>
<feature type="domain" description="CBM6" evidence="7">
    <location>
        <begin position="328"/>
        <end position="453"/>
    </location>
</feature>
<comment type="caution">
    <text evidence="8">The sequence shown here is derived from an EMBL/GenBank/DDBJ whole genome shotgun (WGS) entry which is preliminary data.</text>
</comment>
<dbReference type="InterPro" id="IPR006710">
    <property type="entry name" value="Glyco_hydro_43"/>
</dbReference>
<comment type="similarity">
    <text evidence="1 5">Belongs to the glycosyl hydrolase 43 family.</text>
</comment>
<gene>
    <name evidence="8" type="ORF">BJX67DRAFT_381856</name>
</gene>
<accession>A0ABR4LQ34</accession>
<evidence type="ECO:0000259" key="7">
    <source>
        <dbReference type="PROSITE" id="PS51175"/>
    </source>
</evidence>
<dbReference type="Pfam" id="PF16990">
    <property type="entry name" value="CBM_35"/>
    <property type="match status" value="1"/>
</dbReference>
<dbReference type="SUPFAM" id="SSF49785">
    <property type="entry name" value="Galactose-binding domain-like"/>
    <property type="match status" value="1"/>
</dbReference>
<evidence type="ECO:0000256" key="2">
    <source>
        <dbReference type="ARBA" id="ARBA00022729"/>
    </source>
</evidence>
<evidence type="ECO:0000313" key="8">
    <source>
        <dbReference type="EMBL" id="KAL2866633.1"/>
    </source>
</evidence>
<dbReference type="Pfam" id="PF04616">
    <property type="entry name" value="Glyco_hydro_43"/>
    <property type="match status" value="1"/>
</dbReference>
<evidence type="ECO:0000256" key="6">
    <source>
        <dbReference type="SAM" id="SignalP"/>
    </source>
</evidence>
<dbReference type="InterPro" id="IPR008979">
    <property type="entry name" value="Galactose-bd-like_sf"/>
</dbReference>
<keyword evidence="9" id="KW-1185">Reference proteome</keyword>